<dbReference type="PANTHER" id="PTHR35558">
    <property type="entry name" value="SGNH_HYDRO DOMAIN-CONTAINING PROTEIN"/>
    <property type="match status" value="1"/>
</dbReference>
<evidence type="ECO:0000313" key="2">
    <source>
        <dbReference type="Proteomes" id="UP001159427"/>
    </source>
</evidence>
<protein>
    <submittedName>
        <fullName evidence="1">Uncharacterized protein</fullName>
    </submittedName>
</protein>
<evidence type="ECO:0000313" key="1">
    <source>
        <dbReference type="EMBL" id="CAH3028687.1"/>
    </source>
</evidence>
<comment type="caution">
    <text evidence="1">The sequence shown here is derived from an EMBL/GenBank/DDBJ whole genome shotgun (WGS) entry which is preliminary data.</text>
</comment>
<keyword evidence="2" id="KW-1185">Reference proteome</keyword>
<name>A0ABN8MIW4_9CNID</name>
<sequence length="225" mass="24783">MLSPQFMETLITRVADEVSRRLPPAEVSGNPSPAALSTLQEVPVGSPVGQNTEEVASMVVQQSLANASTALTGLIPQVSASNPVPGQLFQSVSLPVDARLSEKVRAKIWKDEYVDFGSLLANPVLVDQYQITLNNSDSGFTPSLCLESLAKHKEVTTIKTSLSSFHVFVGAYTKQFPHETPALVKYGEIIQDLAERGHNWKFYDENFRLLRQAHRAALPWDRIHS</sequence>
<accession>A0ABN8MIW4</accession>
<gene>
    <name evidence="1" type="ORF">PEVE_00034645</name>
</gene>
<dbReference type="Proteomes" id="UP001159427">
    <property type="component" value="Unassembled WGS sequence"/>
</dbReference>
<reference evidence="1 2" key="1">
    <citation type="submission" date="2022-05" db="EMBL/GenBank/DDBJ databases">
        <authorList>
            <consortium name="Genoscope - CEA"/>
            <person name="William W."/>
        </authorList>
    </citation>
    <scope>NUCLEOTIDE SEQUENCE [LARGE SCALE GENOMIC DNA]</scope>
</reference>
<dbReference type="EMBL" id="CALNXI010000528">
    <property type="protein sequence ID" value="CAH3028687.1"/>
    <property type="molecule type" value="Genomic_DNA"/>
</dbReference>
<dbReference type="PANTHER" id="PTHR35558:SF1">
    <property type="entry name" value="ENDONUCLEASE_EXONUCLEASE_PHOSPHATASE DOMAIN-CONTAINING PROTEIN"/>
    <property type="match status" value="1"/>
</dbReference>
<organism evidence="1 2">
    <name type="scientific">Porites evermanni</name>
    <dbReference type="NCBI Taxonomy" id="104178"/>
    <lineage>
        <taxon>Eukaryota</taxon>
        <taxon>Metazoa</taxon>
        <taxon>Cnidaria</taxon>
        <taxon>Anthozoa</taxon>
        <taxon>Hexacorallia</taxon>
        <taxon>Scleractinia</taxon>
        <taxon>Fungiina</taxon>
        <taxon>Poritidae</taxon>
        <taxon>Porites</taxon>
    </lineage>
</organism>
<proteinExistence type="predicted"/>